<feature type="non-terminal residue" evidence="2">
    <location>
        <position position="1"/>
    </location>
</feature>
<dbReference type="EMBL" id="SDVB01000407">
    <property type="protein sequence ID" value="RYB96851.1"/>
    <property type="molecule type" value="Genomic_DNA"/>
</dbReference>
<dbReference type="GO" id="GO:0051287">
    <property type="term" value="F:NAD binding"/>
    <property type="evidence" value="ECO:0007669"/>
    <property type="project" value="InterPro"/>
</dbReference>
<dbReference type="AlphaFoldDB" id="A0A4Q2S4U5"/>
<keyword evidence="3" id="KW-1185">Reference proteome</keyword>
<dbReference type="Proteomes" id="UP000291088">
    <property type="component" value="Unassembled WGS sequence"/>
</dbReference>
<sequence>PGASSRLKLALNAYVFALTHGTAETLAIARALGVDPALVIEALTGGPLDSGYFQAKGAAMLKGDFSTSFSVDNGVKDARLVVD</sequence>
<dbReference type="Gene3D" id="1.10.1040.10">
    <property type="entry name" value="N-(1-d-carboxylethyl)-l-norvaline Dehydrogenase, domain 2"/>
    <property type="match status" value="1"/>
</dbReference>
<feature type="non-terminal residue" evidence="2">
    <location>
        <position position="83"/>
    </location>
</feature>
<dbReference type="InterPro" id="IPR008927">
    <property type="entry name" value="6-PGluconate_DH-like_C_sf"/>
</dbReference>
<dbReference type="InterPro" id="IPR013328">
    <property type="entry name" value="6PGD_dom2"/>
</dbReference>
<dbReference type="PANTHER" id="PTHR43580">
    <property type="entry name" value="OXIDOREDUCTASE GLYR1-RELATED"/>
    <property type="match status" value="1"/>
</dbReference>
<feature type="domain" description="3-hydroxyisobutyrate dehydrogenase-like NAD-binding" evidence="1">
    <location>
        <begin position="2"/>
        <end position="83"/>
    </location>
</feature>
<evidence type="ECO:0000313" key="2">
    <source>
        <dbReference type="EMBL" id="RYB96851.1"/>
    </source>
</evidence>
<dbReference type="RefSeq" id="WP_165351291.1">
    <property type="nucleotide sequence ID" value="NZ_SDVB01000407.1"/>
</dbReference>
<evidence type="ECO:0000259" key="1">
    <source>
        <dbReference type="Pfam" id="PF14833"/>
    </source>
</evidence>
<comment type="caution">
    <text evidence="2">The sequence shown here is derived from an EMBL/GenBank/DDBJ whole genome shotgun (WGS) entry which is preliminary data.</text>
</comment>
<dbReference type="PANTHER" id="PTHR43580:SF2">
    <property type="entry name" value="CYTOKINE-LIKE NUCLEAR FACTOR N-PAC"/>
    <property type="match status" value="1"/>
</dbReference>
<dbReference type="InterPro" id="IPR029154">
    <property type="entry name" value="HIBADH-like_NADP-bd"/>
</dbReference>
<accession>A0A4Q2S4U5</accession>
<dbReference type="SUPFAM" id="SSF48179">
    <property type="entry name" value="6-phosphogluconate dehydrogenase C-terminal domain-like"/>
    <property type="match status" value="1"/>
</dbReference>
<name>A0A4Q2S4U5_9HYPH</name>
<reference evidence="2 3" key="1">
    <citation type="submission" date="2019-01" db="EMBL/GenBank/DDBJ databases">
        <authorList>
            <person name="Deng T."/>
        </authorList>
    </citation>
    <scope>NUCLEOTIDE SEQUENCE [LARGE SCALE GENOMIC DNA]</scope>
    <source>
        <strain evidence="2 3">F8825</strain>
    </source>
</reference>
<organism evidence="2 3">
    <name type="scientific">Ciceribacter ferrooxidans</name>
    <dbReference type="NCBI Taxonomy" id="2509717"/>
    <lineage>
        <taxon>Bacteria</taxon>
        <taxon>Pseudomonadati</taxon>
        <taxon>Pseudomonadota</taxon>
        <taxon>Alphaproteobacteria</taxon>
        <taxon>Hyphomicrobiales</taxon>
        <taxon>Rhizobiaceae</taxon>
        <taxon>Ciceribacter</taxon>
    </lineage>
</organism>
<dbReference type="Pfam" id="PF14833">
    <property type="entry name" value="NAD_binding_11"/>
    <property type="match status" value="1"/>
</dbReference>
<protein>
    <submittedName>
        <fullName evidence="2">NAD(P)-dependent oxidoreductase</fullName>
    </submittedName>
</protein>
<evidence type="ECO:0000313" key="3">
    <source>
        <dbReference type="Proteomes" id="UP000291088"/>
    </source>
</evidence>
<gene>
    <name evidence="2" type="ORF">EUU22_24340</name>
</gene>
<dbReference type="InterPro" id="IPR051265">
    <property type="entry name" value="HIBADH-related_NP60_sf"/>
</dbReference>
<proteinExistence type="predicted"/>